<evidence type="ECO:0000313" key="3">
    <source>
        <dbReference type="Proteomes" id="UP000315295"/>
    </source>
</evidence>
<evidence type="ECO:0000256" key="1">
    <source>
        <dbReference type="SAM" id="MobiDB-lite"/>
    </source>
</evidence>
<dbReference type="AlphaFoldDB" id="A0A540LSH8"/>
<evidence type="ECO:0000313" key="2">
    <source>
        <dbReference type="EMBL" id="TQD89269.1"/>
    </source>
</evidence>
<comment type="caution">
    <text evidence="2">The sequence shown here is derived from an EMBL/GenBank/DDBJ whole genome shotgun (WGS) entry which is preliminary data.</text>
</comment>
<feature type="compositionally biased region" description="Basic and acidic residues" evidence="1">
    <location>
        <begin position="62"/>
        <end position="73"/>
    </location>
</feature>
<feature type="region of interest" description="Disordered" evidence="1">
    <location>
        <begin position="62"/>
        <end position="137"/>
    </location>
</feature>
<keyword evidence="3" id="KW-1185">Reference proteome</keyword>
<sequence length="137" mass="14870">MKFMKSFESVAQSKVVIEELDCDEDDQCNLIEEMPMQVNRGKAKLVIEYPVSGLSVVGEGVPDERVDDERVVDEGVEDEGVADKGASSSAHEAYSNPGGVPRKRGRKPKASSIAGGGNSEVQTYGGVKKRETRQPRK</sequence>
<organism evidence="2 3">
    <name type="scientific">Malus baccata</name>
    <name type="common">Siberian crab apple</name>
    <name type="synonym">Pyrus baccata</name>
    <dbReference type="NCBI Taxonomy" id="106549"/>
    <lineage>
        <taxon>Eukaryota</taxon>
        <taxon>Viridiplantae</taxon>
        <taxon>Streptophyta</taxon>
        <taxon>Embryophyta</taxon>
        <taxon>Tracheophyta</taxon>
        <taxon>Spermatophyta</taxon>
        <taxon>Magnoliopsida</taxon>
        <taxon>eudicotyledons</taxon>
        <taxon>Gunneridae</taxon>
        <taxon>Pentapetalae</taxon>
        <taxon>rosids</taxon>
        <taxon>fabids</taxon>
        <taxon>Rosales</taxon>
        <taxon>Rosaceae</taxon>
        <taxon>Amygdaloideae</taxon>
        <taxon>Maleae</taxon>
        <taxon>Malus</taxon>
    </lineage>
</organism>
<protein>
    <submittedName>
        <fullName evidence="2">Uncharacterized protein</fullName>
    </submittedName>
</protein>
<accession>A0A540LSH8</accession>
<reference evidence="2 3" key="1">
    <citation type="journal article" date="2019" name="G3 (Bethesda)">
        <title>Sequencing of a Wild Apple (Malus baccata) Genome Unravels the Differences Between Cultivated and Wild Apple Species Regarding Disease Resistance and Cold Tolerance.</title>
        <authorList>
            <person name="Chen X."/>
        </authorList>
    </citation>
    <scope>NUCLEOTIDE SEQUENCE [LARGE SCALE GENOMIC DNA]</scope>
    <source>
        <strain evidence="3">cv. Shandingzi</strain>
        <tissue evidence="2">Leaves</tissue>
    </source>
</reference>
<dbReference type="EMBL" id="VIEB01000483">
    <property type="protein sequence ID" value="TQD89269.1"/>
    <property type="molecule type" value="Genomic_DNA"/>
</dbReference>
<gene>
    <name evidence="2" type="ORF">C1H46_025118</name>
</gene>
<feature type="compositionally biased region" description="Basic and acidic residues" evidence="1">
    <location>
        <begin position="128"/>
        <end position="137"/>
    </location>
</feature>
<name>A0A540LSH8_MALBA</name>
<proteinExistence type="predicted"/>
<dbReference type="Proteomes" id="UP000315295">
    <property type="component" value="Unassembled WGS sequence"/>
</dbReference>